<dbReference type="Proteomes" id="UP000233766">
    <property type="component" value="Unassembled WGS sequence"/>
</dbReference>
<dbReference type="Pfam" id="PF02771">
    <property type="entry name" value="Acyl-CoA_dh_N"/>
    <property type="match status" value="1"/>
</dbReference>
<dbReference type="InterPro" id="IPR013786">
    <property type="entry name" value="AcylCoA_DH/ox_N"/>
</dbReference>
<organism evidence="4 5">
    <name type="scientific">Nocardia fluminea</name>
    <dbReference type="NCBI Taxonomy" id="134984"/>
    <lineage>
        <taxon>Bacteria</taxon>
        <taxon>Bacillati</taxon>
        <taxon>Actinomycetota</taxon>
        <taxon>Actinomycetes</taxon>
        <taxon>Mycobacteriales</taxon>
        <taxon>Nocardiaceae</taxon>
        <taxon>Nocardia</taxon>
    </lineage>
</organism>
<dbReference type="InterPro" id="IPR046373">
    <property type="entry name" value="Acyl-CoA_Oxase/DH_mid-dom_sf"/>
</dbReference>
<dbReference type="PIRSF" id="PIRSF016578">
    <property type="entry name" value="HsaA"/>
    <property type="match status" value="1"/>
</dbReference>
<sequence>MSTNPSREELVERATKLAPLLRSRARWIDENRRLPDDVIDAIEESSLLNMQVPAQYGGYESSTRDFVDVLAEVARGNTSVAFCLSIYASLTWMTALWPDAALDEVFATPNVRISGTTAPTGTATKVDGGWVLNGTWRFNSGVLHAQWKVTVALPTEPGAAPVPIFALVPTADLRIVDDWYTCGLEGSGSVSTVAENVFVPEHRVITGEDFYQNRSKSAVNVLKPQYSAPVLVPVTAIQTGQLVGAARAALAAFVERLPGRPITYTDYASQLDAPVTHLQVGEAALLIEDAEARARTFADVIDAKAAANEAWTEQERVWSRVQIGWVAHQAKAAVEILAQASGGSSIQRDVPIARLQRDVHATSLHAMITPSVNIELYGRSLVGLPPNTVYL</sequence>
<dbReference type="GO" id="GO:0050660">
    <property type="term" value="F:flavin adenine dinucleotide binding"/>
    <property type="evidence" value="ECO:0007669"/>
    <property type="project" value="InterPro"/>
</dbReference>
<dbReference type="PANTHER" id="PTHR43884">
    <property type="entry name" value="ACYL-COA DEHYDROGENASE"/>
    <property type="match status" value="1"/>
</dbReference>
<gene>
    <name evidence="4" type="ORF">ATK86_7271</name>
</gene>
<dbReference type="InterPro" id="IPR013107">
    <property type="entry name" value="Acyl-CoA_DH_C"/>
</dbReference>
<proteinExistence type="predicted"/>
<protein>
    <submittedName>
        <fullName evidence="4">Alkylation response protein AidB-like acyl-CoA dehydrogenase</fullName>
    </submittedName>
</protein>
<dbReference type="RefSeq" id="WP_101469012.1">
    <property type="nucleotide sequence ID" value="NZ_PJMW01000003.1"/>
</dbReference>
<dbReference type="EMBL" id="PJMW01000003">
    <property type="protein sequence ID" value="PKV76864.1"/>
    <property type="molecule type" value="Genomic_DNA"/>
</dbReference>
<dbReference type="InterPro" id="IPR036250">
    <property type="entry name" value="AcylCo_DH-like_C"/>
</dbReference>
<comment type="caution">
    <text evidence="4">The sequence shown here is derived from an EMBL/GenBank/DDBJ whole genome shotgun (WGS) entry which is preliminary data.</text>
</comment>
<evidence type="ECO:0000256" key="1">
    <source>
        <dbReference type="ARBA" id="ARBA00023002"/>
    </source>
</evidence>
<dbReference type="Gene3D" id="1.10.540.10">
    <property type="entry name" value="Acyl-CoA dehydrogenase/oxidase, N-terminal domain"/>
    <property type="match status" value="1"/>
</dbReference>
<feature type="domain" description="Acyl-CoA dehydrogenase C-terminal" evidence="3">
    <location>
        <begin position="240"/>
        <end position="369"/>
    </location>
</feature>
<dbReference type="InterPro" id="IPR009100">
    <property type="entry name" value="AcylCoA_DH/oxidase_NM_dom_sf"/>
</dbReference>
<feature type="domain" description="Acyl-CoA dehydrogenase/oxidase N-terminal" evidence="2">
    <location>
        <begin position="22"/>
        <end position="91"/>
    </location>
</feature>
<dbReference type="AlphaFoldDB" id="A0A2N3V5H7"/>
<dbReference type="OrthoDB" id="3404950at2"/>
<dbReference type="GO" id="GO:0008470">
    <property type="term" value="F:3-methylbutanoyl-CoA dehydrogenase activity"/>
    <property type="evidence" value="ECO:0007669"/>
    <property type="project" value="TreeGrafter"/>
</dbReference>
<evidence type="ECO:0000313" key="5">
    <source>
        <dbReference type="Proteomes" id="UP000233766"/>
    </source>
</evidence>
<evidence type="ECO:0000259" key="2">
    <source>
        <dbReference type="Pfam" id="PF02771"/>
    </source>
</evidence>
<evidence type="ECO:0000259" key="3">
    <source>
        <dbReference type="Pfam" id="PF08028"/>
    </source>
</evidence>
<dbReference type="GO" id="GO:0006552">
    <property type="term" value="P:L-leucine catabolic process"/>
    <property type="evidence" value="ECO:0007669"/>
    <property type="project" value="TreeGrafter"/>
</dbReference>
<keyword evidence="5" id="KW-1185">Reference proteome</keyword>
<name>A0A2N3V5H7_9NOCA</name>
<accession>A0A2N3V5H7</accession>
<reference evidence="4 5" key="1">
    <citation type="submission" date="2017-12" db="EMBL/GenBank/DDBJ databases">
        <title>Sequencing the genomes of 1000 Actinobacteria strains.</title>
        <authorList>
            <person name="Klenk H.-P."/>
        </authorList>
    </citation>
    <scope>NUCLEOTIDE SEQUENCE [LARGE SCALE GENOMIC DNA]</scope>
    <source>
        <strain evidence="4 5">DSM 44489</strain>
    </source>
</reference>
<dbReference type="Gene3D" id="2.40.110.10">
    <property type="entry name" value="Butyryl-CoA Dehydrogenase, subunit A, domain 2"/>
    <property type="match status" value="1"/>
</dbReference>
<dbReference type="Pfam" id="PF08028">
    <property type="entry name" value="Acyl-CoA_dh_2"/>
    <property type="match status" value="1"/>
</dbReference>
<dbReference type="PANTHER" id="PTHR43884:SF12">
    <property type="entry name" value="ISOVALERYL-COA DEHYDROGENASE, MITOCHONDRIAL-RELATED"/>
    <property type="match status" value="1"/>
</dbReference>
<evidence type="ECO:0000313" key="4">
    <source>
        <dbReference type="EMBL" id="PKV76864.1"/>
    </source>
</evidence>
<keyword evidence="1" id="KW-0560">Oxidoreductase</keyword>
<dbReference type="InterPro" id="IPR037069">
    <property type="entry name" value="AcylCoA_DH/ox_N_sf"/>
</dbReference>
<dbReference type="SUPFAM" id="SSF47203">
    <property type="entry name" value="Acyl-CoA dehydrogenase C-terminal domain-like"/>
    <property type="match status" value="1"/>
</dbReference>
<dbReference type="Gene3D" id="1.20.140.10">
    <property type="entry name" value="Butyryl-CoA Dehydrogenase, subunit A, domain 3"/>
    <property type="match status" value="1"/>
</dbReference>
<dbReference type="SUPFAM" id="SSF56645">
    <property type="entry name" value="Acyl-CoA dehydrogenase NM domain-like"/>
    <property type="match status" value="1"/>
</dbReference>